<evidence type="ECO:0000256" key="1">
    <source>
        <dbReference type="ARBA" id="ARBA00004651"/>
    </source>
</evidence>
<feature type="domain" description="ABC transmembrane type-1" evidence="8">
    <location>
        <begin position="95"/>
        <end position="302"/>
    </location>
</feature>
<keyword evidence="2 7" id="KW-0813">Transport</keyword>
<feature type="transmembrane region" description="Helical" evidence="7">
    <location>
        <begin position="135"/>
        <end position="159"/>
    </location>
</feature>
<evidence type="ECO:0000313" key="9">
    <source>
        <dbReference type="EMBL" id="MBB4699376.1"/>
    </source>
</evidence>
<feature type="transmembrane region" description="Helical" evidence="7">
    <location>
        <begin position="101"/>
        <end position="123"/>
    </location>
</feature>
<dbReference type="PANTHER" id="PTHR43163:SF6">
    <property type="entry name" value="DIPEPTIDE TRANSPORT SYSTEM PERMEASE PROTEIN DPPB-RELATED"/>
    <property type="match status" value="1"/>
</dbReference>
<evidence type="ECO:0000259" key="8">
    <source>
        <dbReference type="PROSITE" id="PS50928"/>
    </source>
</evidence>
<keyword evidence="3" id="KW-1003">Cell membrane</keyword>
<feature type="transmembrane region" description="Helical" evidence="7">
    <location>
        <begin position="12"/>
        <end position="30"/>
    </location>
</feature>
<feature type="transmembrane region" description="Helical" evidence="7">
    <location>
        <begin position="237"/>
        <end position="259"/>
    </location>
</feature>
<evidence type="ECO:0000256" key="5">
    <source>
        <dbReference type="ARBA" id="ARBA00022989"/>
    </source>
</evidence>
<dbReference type="AlphaFoldDB" id="A0A7W7D3D3"/>
<dbReference type="InterPro" id="IPR045621">
    <property type="entry name" value="BPD_transp_1_N"/>
</dbReference>
<dbReference type="EMBL" id="JACHND010000001">
    <property type="protein sequence ID" value="MBB4699376.1"/>
    <property type="molecule type" value="Genomic_DNA"/>
</dbReference>
<feature type="transmembrane region" description="Helical" evidence="7">
    <location>
        <begin position="279"/>
        <end position="302"/>
    </location>
</feature>
<evidence type="ECO:0000256" key="6">
    <source>
        <dbReference type="ARBA" id="ARBA00023136"/>
    </source>
</evidence>
<gene>
    <name evidence="9" type="ORF">BJ982_000920</name>
</gene>
<dbReference type="Gene3D" id="1.10.3720.10">
    <property type="entry name" value="MetI-like"/>
    <property type="match status" value="1"/>
</dbReference>
<dbReference type="Pfam" id="PF19300">
    <property type="entry name" value="BPD_transp_1_N"/>
    <property type="match status" value="1"/>
</dbReference>
<name>A0A7W7D3D3_9ACTN</name>
<reference evidence="9 10" key="1">
    <citation type="submission" date="2020-08" db="EMBL/GenBank/DDBJ databases">
        <title>Sequencing the genomes of 1000 actinobacteria strains.</title>
        <authorList>
            <person name="Klenk H.-P."/>
        </authorList>
    </citation>
    <scope>NUCLEOTIDE SEQUENCE [LARGE SCALE GENOMIC DNA]</scope>
    <source>
        <strain evidence="9 10">DSM 45784</strain>
    </source>
</reference>
<dbReference type="RefSeq" id="WP_184876853.1">
    <property type="nucleotide sequence ID" value="NZ_BOOV01000044.1"/>
</dbReference>
<evidence type="ECO:0000256" key="3">
    <source>
        <dbReference type="ARBA" id="ARBA00022475"/>
    </source>
</evidence>
<protein>
    <submittedName>
        <fullName evidence="9">ABC-type dipeptide/oligopeptide/nickel transport system permease component</fullName>
    </submittedName>
</protein>
<dbReference type="PANTHER" id="PTHR43163">
    <property type="entry name" value="DIPEPTIDE TRANSPORT SYSTEM PERMEASE PROTEIN DPPB-RELATED"/>
    <property type="match status" value="1"/>
</dbReference>
<comment type="subcellular location">
    <subcellularLocation>
        <location evidence="1 7">Cell membrane</location>
        <topology evidence="1 7">Multi-pass membrane protein</topology>
    </subcellularLocation>
</comment>
<dbReference type="Proteomes" id="UP000542210">
    <property type="component" value="Unassembled WGS sequence"/>
</dbReference>
<dbReference type="InterPro" id="IPR000515">
    <property type="entry name" value="MetI-like"/>
</dbReference>
<organism evidence="9 10">
    <name type="scientific">Sphaerisporangium siamense</name>
    <dbReference type="NCBI Taxonomy" id="795645"/>
    <lineage>
        <taxon>Bacteria</taxon>
        <taxon>Bacillati</taxon>
        <taxon>Actinomycetota</taxon>
        <taxon>Actinomycetes</taxon>
        <taxon>Streptosporangiales</taxon>
        <taxon>Streptosporangiaceae</taxon>
        <taxon>Sphaerisporangium</taxon>
    </lineage>
</organism>
<dbReference type="CDD" id="cd06261">
    <property type="entry name" value="TM_PBP2"/>
    <property type="match status" value="1"/>
</dbReference>
<comment type="caution">
    <text evidence="9">The sequence shown here is derived from an EMBL/GenBank/DDBJ whole genome shotgun (WGS) entry which is preliminary data.</text>
</comment>
<evidence type="ECO:0000256" key="4">
    <source>
        <dbReference type="ARBA" id="ARBA00022692"/>
    </source>
</evidence>
<accession>A0A7W7D3D3</accession>
<dbReference type="InterPro" id="IPR035906">
    <property type="entry name" value="MetI-like_sf"/>
</dbReference>
<comment type="similarity">
    <text evidence="7">Belongs to the binding-protein-dependent transport system permease family.</text>
</comment>
<dbReference type="SUPFAM" id="SSF161098">
    <property type="entry name" value="MetI-like"/>
    <property type="match status" value="1"/>
</dbReference>
<dbReference type="GO" id="GO:0055085">
    <property type="term" value="P:transmembrane transport"/>
    <property type="evidence" value="ECO:0007669"/>
    <property type="project" value="InterPro"/>
</dbReference>
<keyword evidence="6 7" id="KW-0472">Membrane</keyword>
<dbReference type="Pfam" id="PF00528">
    <property type="entry name" value="BPD_transp_1"/>
    <property type="match status" value="1"/>
</dbReference>
<keyword evidence="4 7" id="KW-0812">Transmembrane</keyword>
<dbReference type="PROSITE" id="PS50928">
    <property type="entry name" value="ABC_TM1"/>
    <property type="match status" value="1"/>
</dbReference>
<evidence type="ECO:0000256" key="2">
    <source>
        <dbReference type="ARBA" id="ARBA00022448"/>
    </source>
</evidence>
<keyword evidence="10" id="KW-1185">Reference proteome</keyword>
<evidence type="ECO:0000256" key="7">
    <source>
        <dbReference type="RuleBase" id="RU363032"/>
    </source>
</evidence>
<sequence>MARYSLKLFGRLLLTLGVVSTAVFFLIRLTPGGPAVAMLGQDASPDAVARLNEKLGLTDPLLTQYWNFLTQLLRGSLGESLTNGLPVSGTILSVLPHTLELAVAGLIIGKLGGITLGIVEAVWKDRSPDIIGRIMSLIGLSFPSFFVAVLLVLFIALPLGLPTNGVAPFTEIGANLQRILLPALAMGIVSTAYTSRVTRSLMVEIIGENHVRTARAKGVREGRVLVRHVLQPGSLPLVPIAGISFITLVGDAVLIETVFARPGLGSLMVHAMQARDYTTVQGCIIVVTTVIVLVNAAVDAFYHVLDPRTKTA</sequence>
<keyword evidence="5 7" id="KW-1133">Transmembrane helix</keyword>
<dbReference type="GO" id="GO:0005886">
    <property type="term" value="C:plasma membrane"/>
    <property type="evidence" value="ECO:0007669"/>
    <property type="project" value="UniProtKB-SubCell"/>
</dbReference>
<proteinExistence type="inferred from homology"/>
<evidence type="ECO:0000313" key="10">
    <source>
        <dbReference type="Proteomes" id="UP000542210"/>
    </source>
</evidence>